<protein>
    <submittedName>
        <fullName evidence="3">Peptidase_C39 like family protein</fullName>
    </submittedName>
</protein>
<dbReference type="AlphaFoldDB" id="A0A285N8Z0"/>
<keyword evidence="4" id="KW-1185">Reference proteome</keyword>
<reference evidence="3 4" key="1">
    <citation type="submission" date="2017-09" db="EMBL/GenBank/DDBJ databases">
        <authorList>
            <person name="Ehlers B."/>
            <person name="Leendertz F.H."/>
        </authorList>
    </citation>
    <scope>NUCLEOTIDE SEQUENCE [LARGE SCALE GENOMIC DNA]</scope>
    <source>
        <strain evidence="3 4">DSM 18289</strain>
    </source>
</reference>
<dbReference type="SUPFAM" id="SSF54001">
    <property type="entry name" value="Cysteine proteinases"/>
    <property type="match status" value="1"/>
</dbReference>
<feature type="domain" description="Peptidase C39-like" evidence="2">
    <location>
        <begin position="94"/>
        <end position="200"/>
    </location>
</feature>
<organism evidence="3 4">
    <name type="scientific">Cohaesibacter gelatinilyticus</name>
    <dbReference type="NCBI Taxonomy" id="372072"/>
    <lineage>
        <taxon>Bacteria</taxon>
        <taxon>Pseudomonadati</taxon>
        <taxon>Pseudomonadota</taxon>
        <taxon>Alphaproteobacteria</taxon>
        <taxon>Hyphomicrobiales</taxon>
        <taxon>Cohaesibacteraceae</taxon>
    </lineage>
</organism>
<dbReference type="RefSeq" id="WP_097151574.1">
    <property type="nucleotide sequence ID" value="NZ_OBEL01000001.1"/>
</dbReference>
<dbReference type="InterPro" id="IPR044934">
    <property type="entry name" value="Streptopain_sf"/>
</dbReference>
<name>A0A285N8Z0_9HYPH</name>
<dbReference type="OrthoDB" id="7433198at2"/>
<feature type="region of interest" description="Disordered" evidence="1">
    <location>
        <begin position="72"/>
        <end position="97"/>
    </location>
</feature>
<proteinExistence type="predicted"/>
<evidence type="ECO:0000256" key="1">
    <source>
        <dbReference type="SAM" id="MobiDB-lite"/>
    </source>
</evidence>
<accession>A0A285N8Z0</accession>
<dbReference type="InterPro" id="IPR038765">
    <property type="entry name" value="Papain-like_cys_pep_sf"/>
</dbReference>
<gene>
    <name evidence="3" type="ORF">SAMN06265368_0229</name>
</gene>
<dbReference type="InterPro" id="IPR039564">
    <property type="entry name" value="Peptidase_C39-like"/>
</dbReference>
<sequence length="746" mass="81992">MAVNTDLVLEISSTQRQLKDQVEYHWLVGCTPTAVTMVLGYWDRHGYDNLIEGDSTTYSEDVKKVMSSDEHYRDYANPNDGSSSSVLPDASERGEGHENNSVADFLYTSRSELGLKFGWSLYGTEGLGVHGWATHRGYDDFVTKLKHWGGFNFKTISDEIDAGRPVILSVDSNADGRNDHNVVVFGYDSATNKLLIHDGWERTDEPRWIDFTYAKKGQPFGIVSATIIHPGDEAGADGEVDFLHLVNDHYSSAATHRGGLSENGTFESKLLHSNSGLSNSRTVGLASADGHIFYHLYDDGSGSASLYRAVAYGDGTFKWFRLSSNSGLGDQTIDFATADGRVFYQLYDDGSGTAAIYKSTRKEDGTFTTELLNVNSGLSRNTIALATADGETFYQLLNDGVGTAALYKGTLNADGSFSMTLVSNDSGVSRSTLGTVAWQTEEVDGLAEGEVADIVGEVQYLGGVGDKDTFVIKGKSTDYNWSLSDDGEGIMVWNEDGFDILYDFETIRFSDKIIDLTADKVGQIIVKDEVGTEQYLNGSAGSDIFVINGKSTDYNWAPSDDGQGIMVWNKNGFDILYDFESIQFTDTSIDLTGDKVGQLIAANQKGVEEYISGTKGTDTFVIDAFSTEFNWTRANDGEGVLVWNDDGFDILWDFETLRFKDRDIDLTADKLGQIVAKDIKGEEQYLSGTEGTDTFVIDGNSDDYQIAKADDGVGVIVWNDQGFDMLWDFEEIQFNDQLLTIQDELA</sequence>
<dbReference type="Gene3D" id="3.90.70.50">
    <property type="entry name" value="Peptidase C10, streptopain"/>
    <property type="match status" value="1"/>
</dbReference>
<dbReference type="Proteomes" id="UP000219439">
    <property type="component" value="Unassembled WGS sequence"/>
</dbReference>
<dbReference type="Pfam" id="PF13529">
    <property type="entry name" value="Peptidase_C39_2"/>
    <property type="match status" value="1"/>
</dbReference>
<evidence type="ECO:0000313" key="3">
    <source>
        <dbReference type="EMBL" id="SNZ05880.1"/>
    </source>
</evidence>
<dbReference type="EMBL" id="OBEL01000001">
    <property type="protein sequence ID" value="SNZ05880.1"/>
    <property type="molecule type" value="Genomic_DNA"/>
</dbReference>
<evidence type="ECO:0000313" key="4">
    <source>
        <dbReference type="Proteomes" id="UP000219439"/>
    </source>
</evidence>
<evidence type="ECO:0000259" key="2">
    <source>
        <dbReference type="Pfam" id="PF13529"/>
    </source>
</evidence>